<reference evidence="1 2" key="1">
    <citation type="submission" date="2013-09" db="EMBL/GenBank/DDBJ databases">
        <title>High correlation between genotypes and phenotypes of environmental bacteria Comamonas testosteroni strains.</title>
        <authorList>
            <person name="Liu L."/>
            <person name="Zhu W."/>
            <person name="Xia X."/>
            <person name="Xu B."/>
            <person name="Luo M."/>
            <person name="Wang G."/>
        </authorList>
    </citation>
    <scope>NUCLEOTIDE SEQUENCE [LARGE SCALE GENOMIC DNA]</scope>
    <source>
        <strain evidence="1 2">JL14</strain>
    </source>
</reference>
<evidence type="ECO:0000313" key="2">
    <source>
        <dbReference type="Proteomes" id="UP000029567"/>
    </source>
</evidence>
<sequence length="173" mass="19520">MNTDVRQILASTMPAFAHEKLELIVEPDFDERDQRNWIRNATVDLSQVVGMTHSDYGGKTWLELIGGPSGEPMAHLSRVDRVLKDGLRNPSYYFSSEKKEHWSFTKRDGKLYVNTGHHRTVFARFLLELNGLPPIVSGVDLVEVTPYKPEPAPRDVPTGLLSALRRFFAPTSG</sequence>
<dbReference type="Proteomes" id="UP000029567">
    <property type="component" value="Unassembled WGS sequence"/>
</dbReference>
<name>A0A0E3BGC7_9BURK</name>
<gene>
    <name evidence="1" type="ORF">P245_20235</name>
</gene>
<accession>A0A0E3BGC7</accession>
<dbReference type="RefSeq" id="WP_034381944.1">
    <property type="nucleotide sequence ID" value="NZ_AWTN01000108.1"/>
</dbReference>
<evidence type="ECO:0000313" key="1">
    <source>
        <dbReference type="EMBL" id="KGG87395.1"/>
    </source>
</evidence>
<protein>
    <submittedName>
        <fullName evidence="1">Uncharacterized protein</fullName>
    </submittedName>
</protein>
<dbReference type="AlphaFoldDB" id="A0A0E3BGC7"/>
<dbReference type="EMBL" id="AWTN01000108">
    <property type="protein sequence ID" value="KGG87395.1"/>
    <property type="molecule type" value="Genomic_DNA"/>
</dbReference>
<comment type="caution">
    <text evidence="1">The sequence shown here is derived from an EMBL/GenBank/DDBJ whole genome shotgun (WGS) entry which is preliminary data.</text>
</comment>
<organism evidence="1 2">
    <name type="scientific">Comamonas thiooxydans</name>
    <dbReference type="NCBI Taxonomy" id="363952"/>
    <lineage>
        <taxon>Bacteria</taxon>
        <taxon>Pseudomonadati</taxon>
        <taxon>Pseudomonadota</taxon>
        <taxon>Betaproteobacteria</taxon>
        <taxon>Burkholderiales</taxon>
        <taxon>Comamonadaceae</taxon>
        <taxon>Comamonas</taxon>
    </lineage>
</organism>
<proteinExistence type="predicted"/>